<dbReference type="GO" id="GO:0005737">
    <property type="term" value="C:cytoplasm"/>
    <property type="evidence" value="ECO:0007669"/>
    <property type="project" value="UniProtKB-SubCell"/>
</dbReference>
<dbReference type="InterPro" id="IPR050054">
    <property type="entry name" value="UPRTase/APRTase"/>
</dbReference>
<comment type="subcellular location">
    <subcellularLocation>
        <location evidence="3">Cytoplasm</location>
    </subcellularLocation>
</comment>
<dbReference type="AlphaFoldDB" id="A0A9N9XFZ9"/>
<keyword evidence="15" id="KW-1185">Reference proteome</keyword>
<comment type="catalytic activity">
    <reaction evidence="1">
        <text>AMP + diphosphate = 5-phospho-alpha-D-ribose 1-diphosphate + adenine</text>
        <dbReference type="Rhea" id="RHEA:16609"/>
        <dbReference type="ChEBI" id="CHEBI:16708"/>
        <dbReference type="ChEBI" id="CHEBI:33019"/>
        <dbReference type="ChEBI" id="CHEBI:58017"/>
        <dbReference type="ChEBI" id="CHEBI:456215"/>
        <dbReference type="EC" id="2.4.2.7"/>
    </reaction>
</comment>
<dbReference type="HAMAP" id="MF_00004">
    <property type="entry name" value="Aden_phosphoribosyltr"/>
    <property type="match status" value="1"/>
</dbReference>
<dbReference type="Pfam" id="PF00156">
    <property type="entry name" value="Pribosyltran"/>
    <property type="match status" value="1"/>
</dbReference>
<gene>
    <name evidence="14" type="ORF">DIABBA_LOCUS10808</name>
</gene>
<dbReference type="GO" id="GO:0006168">
    <property type="term" value="P:adenine salvage"/>
    <property type="evidence" value="ECO:0007669"/>
    <property type="project" value="InterPro"/>
</dbReference>
<keyword evidence="12" id="KW-0660">Purine salvage</keyword>
<proteinExistence type="inferred from homology"/>
<dbReference type="InterPro" id="IPR029057">
    <property type="entry name" value="PRTase-like"/>
</dbReference>
<dbReference type="NCBIfam" id="NF002636">
    <property type="entry name" value="PRK02304.1-5"/>
    <property type="match status" value="1"/>
</dbReference>
<evidence type="ECO:0000256" key="4">
    <source>
        <dbReference type="ARBA" id="ARBA00004659"/>
    </source>
</evidence>
<comment type="pathway">
    <text evidence="4">Purine metabolism; AMP biosynthesis via salvage pathway; AMP from adenine: step 1/1.</text>
</comment>
<keyword evidence="9" id="KW-0963">Cytoplasm</keyword>
<evidence type="ECO:0000313" key="14">
    <source>
        <dbReference type="EMBL" id="CAG9837857.1"/>
    </source>
</evidence>
<dbReference type="GO" id="GO:0002055">
    <property type="term" value="F:adenine binding"/>
    <property type="evidence" value="ECO:0007669"/>
    <property type="project" value="TreeGrafter"/>
</dbReference>
<accession>A0A9N9XFZ9</accession>
<name>A0A9N9XFZ9_DIABA</name>
<dbReference type="Gene3D" id="3.40.50.2020">
    <property type="match status" value="1"/>
</dbReference>
<evidence type="ECO:0000313" key="15">
    <source>
        <dbReference type="Proteomes" id="UP001153709"/>
    </source>
</evidence>
<evidence type="ECO:0000256" key="10">
    <source>
        <dbReference type="ARBA" id="ARBA00022676"/>
    </source>
</evidence>
<protein>
    <recommendedName>
        <fullName evidence="8">Adenine phosphoribosyltransferase</fullName>
        <ecNumber evidence="7">2.4.2.7</ecNumber>
    </recommendedName>
</protein>
<evidence type="ECO:0000259" key="13">
    <source>
        <dbReference type="Pfam" id="PF00156"/>
    </source>
</evidence>
<sequence>MDKKSKLELLRANLASYPDFPKKGILFWDIFSILKEPELFHVLKDLLIETVKEIQPLPECIVGLDARGFLFGPLLSLEFNIPFVPIRKPGKLPGDLITSTYKKEYGEDSLALQLNSITDGQRVLIIDDLLATGGTLECAVQMVQKAGGNVIACLALIELEELNGRKLIKNDIISLIKI</sequence>
<dbReference type="NCBIfam" id="TIGR01090">
    <property type="entry name" value="apt"/>
    <property type="match status" value="1"/>
</dbReference>
<dbReference type="GO" id="GO:0044209">
    <property type="term" value="P:AMP salvage"/>
    <property type="evidence" value="ECO:0007669"/>
    <property type="project" value="TreeGrafter"/>
</dbReference>
<dbReference type="InterPro" id="IPR000836">
    <property type="entry name" value="PRTase_dom"/>
</dbReference>
<comment type="similarity">
    <text evidence="5">Belongs to the purine/pyrimidine phosphoribosyltransferase family.</text>
</comment>
<keyword evidence="11" id="KW-0808">Transferase</keyword>
<dbReference type="Proteomes" id="UP001153709">
    <property type="component" value="Chromosome 7"/>
</dbReference>
<dbReference type="GO" id="GO:0016208">
    <property type="term" value="F:AMP binding"/>
    <property type="evidence" value="ECO:0007669"/>
    <property type="project" value="TreeGrafter"/>
</dbReference>
<evidence type="ECO:0000256" key="1">
    <source>
        <dbReference type="ARBA" id="ARBA00000868"/>
    </source>
</evidence>
<dbReference type="GO" id="GO:0006166">
    <property type="term" value="P:purine ribonucleoside salvage"/>
    <property type="evidence" value="ECO:0007669"/>
    <property type="project" value="UniProtKB-KW"/>
</dbReference>
<reference evidence="14" key="1">
    <citation type="submission" date="2022-01" db="EMBL/GenBank/DDBJ databases">
        <authorList>
            <person name="King R."/>
        </authorList>
    </citation>
    <scope>NUCLEOTIDE SEQUENCE</scope>
</reference>
<evidence type="ECO:0000256" key="7">
    <source>
        <dbReference type="ARBA" id="ARBA00011893"/>
    </source>
</evidence>
<evidence type="ECO:0000256" key="9">
    <source>
        <dbReference type="ARBA" id="ARBA00022490"/>
    </source>
</evidence>
<evidence type="ECO:0000256" key="3">
    <source>
        <dbReference type="ARBA" id="ARBA00004496"/>
    </source>
</evidence>
<comment type="subunit">
    <text evidence="6">Homodimer.</text>
</comment>
<dbReference type="FunFam" id="3.40.50.2020:FF:000004">
    <property type="entry name" value="Adenine phosphoribosyltransferase"/>
    <property type="match status" value="1"/>
</dbReference>
<dbReference type="PANTHER" id="PTHR32315:SF3">
    <property type="entry name" value="ADENINE PHOSPHORIBOSYLTRANSFERASE"/>
    <property type="match status" value="1"/>
</dbReference>
<keyword evidence="10" id="KW-0328">Glycosyltransferase</keyword>
<dbReference type="EMBL" id="OU898282">
    <property type="protein sequence ID" value="CAG9837857.1"/>
    <property type="molecule type" value="Genomic_DNA"/>
</dbReference>
<comment type="function">
    <text evidence="2">Catalyzes a salvage reaction resulting in the formation of AMP, that is energically less costly than de novo synthesis.</text>
</comment>
<evidence type="ECO:0000256" key="6">
    <source>
        <dbReference type="ARBA" id="ARBA00011738"/>
    </source>
</evidence>
<organism evidence="14 15">
    <name type="scientific">Diabrotica balteata</name>
    <name type="common">Banded cucumber beetle</name>
    <dbReference type="NCBI Taxonomy" id="107213"/>
    <lineage>
        <taxon>Eukaryota</taxon>
        <taxon>Metazoa</taxon>
        <taxon>Ecdysozoa</taxon>
        <taxon>Arthropoda</taxon>
        <taxon>Hexapoda</taxon>
        <taxon>Insecta</taxon>
        <taxon>Pterygota</taxon>
        <taxon>Neoptera</taxon>
        <taxon>Endopterygota</taxon>
        <taxon>Coleoptera</taxon>
        <taxon>Polyphaga</taxon>
        <taxon>Cucujiformia</taxon>
        <taxon>Chrysomeloidea</taxon>
        <taxon>Chrysomelidae</taxon>
        <taxon>Galerucinae</taxon>
        <taxon>Diabroticina</taxon>
        <taxon>Diabroticites</taxon>
        <taxon>Diabrotica</taxon>
    </lineage>
</organism>
<dbReference type="InterPro" id="IPR005764">
    <property type="entry name" value="Ade_phspho_trans"/>
</dbReference>
<evidence type="ECO:0000256" key="5">
    <source>
        <dbReference type="ARBA" id="ARBA00008391"/>
    </source>
</evidence>
<dbReference type="PANTHER" id="PTHR32315">
    <property type="entry name" value="ADENINE PHOSPHORIBOSYLTRANSFERASE"/>
    <property type="match status" value="1"/>
</dbReference>
<dbReference type="EC" id="2.4.2.7" evidence="7"/>
<evidence type="ECO:0000256" key="2">
    <source>
        <dbReference type="ARBA" id="ARBA00003968"/>
    </source>
</evidence>
<dbReference type="SUPFAM" id="SSF53271">
    <property type="entry name" value="PRTase-like"/>
    <property type="match status" value="1"/>
</dbReference>
<dbReference type="GO" id="GO:0003999">
    <property type="term" value="F:adenine phosphoribosyltransferase activity"/>
    <property type="evidence" value="ECO:0007669"/>
    <property type="project" value="UniProtKB-EC"/>
</dbReference>
<feature type="domain" description="Phosphoribosyltransferase" evidence="13">
    <location>
        <begin position="33"/>
        <end position="170"/>
    </location>
</feature>
<evidence type="ECO:0000256" key="11">
    <source>
        <dbReference type="ARBA" id="ARBA00022679"/>
    </source>
</evidence>
<evidence type="ECO:0000256" key="12">
    <source>
        <dbReference type="ARBA" id="ARBA00022726"/>
    </source>
</evidence>
<dbReference type="CDD" id="cd06223">
    <property type="entry name" value="PRTases_typeI"/>
    <property type="match status" value="1"/>
</dbReference>
<evidence type="ECO:0000256" key="8">
    <source>
        <dbReference type="ARBA" id="ARBA00017366"/>
    </source>
</evidence>
<dbReference type="OrthoDB" id="363185at2759"/>